<accession>A0AAU6W531</accession>
<evidence type="ECO:0000313" key="4">
    <source>
        <dbReference type="EMBL" id="XAI71204.1"/>
    </source>
</evidence>
<proteinExistence type="predicted"/>
<feature type="region of interest" description="Disordered" evidence="2">
    <location>
        <begin position="1"/>
        <end position="26"/>
    </location>
</feature>
<feature type="region of interest" description="Disordered" evidence="2">
    <location>
        <begin position="549"/>
        <end position="625"/>
    </location>
</feature>
<protein>
    <recommendedName>
        <fullName evidence="5">Tape measure protein</fullName>
    </recommendedName>
</protein>
<feature type="compositionally biased region" description="Basic and acidic residues" evidence="2">
    <location>
        <begin position="549"/>
        <end position="580"/>
    </location>
</feature>
<feature type="compositionally biased region" description="Low complexity" evidence="2">
    <location>
        <begin position="581"/>
        <end position="601"/>
    </location>
</feature>
<evidence type="ECO:0008006" key="5">
    <source>
        <dbReference type="Google" id="ProtNLM"/>
    </source>
</evidence>
<feature type="transmembrane region" description="Helical" evidence="3">
    <location>
        <begin position="325"/>
        <end position="345"/>
    </location>
</feature>
<evidence type="ECO:0000256" key="2">
    <source>
        <dbReference type="SAM" id="MobiDB-lite"/>
    </source>
</evidence>
<evidence type="ECO:0000256" key="3">
    <source>
        <dbReference type="SAM" id="Phobius"/>
    </source>
</evidence>
<name>A0AAU6W531_9VIRU</name>
<dbReference type="EMBL" id="PP179332">
    <property type="protein sequence ID" value="XAI71204.1"/>
    <property type="molecule type" value="Genomic_DNA"/>
</dbReference>
<feature type="compositionally biased region" description="Polar residues" evidence="2">
    <location>
        <begin position="611"/>
        <end position="625"/>
    </location>
</feature>
<organism evidence="4">
    <name type="scientific">Pseudomonas phage Cygsa01</name>
    <dbReference type="NCBI Taxonomy" id="3138529"/>
    <lineage>
        <taxon>Viruses</taxon>
    </lineage>
</organism>
<feature type="compositionally biased region" description="Basic and acidic residues" evidence="2">
    <location>
        <begin position="211"/>
        <end position="226"/>
    </location>
</feature>
<keyword evidence="1" id="KW-0175">Coiled coil</keyword>
<reference evidence="4" key="1">
    <citation type="journal article" date="2024" name="J. Gen. Virol.">
        <title>Novel phages of Pseudomonas syringae unveil numerous potential auxiliary metabolic genes.</title>
        <authorList>
            <person name="Feltin C."/>
            <person name="Garneau J.R."/>
            <person name="Morris C.E."/>
            <person name="Berard A."/>
            <person name="Torres-Barcelo C."/>
        </authorList>
    </citation>
    <scope>NUCLEOTIDE SEQUENCE</scope>
</reference>
<feature type="region of interest" description="Disordered" evidence="2">
    <location>
        <begin position="194"/>
        <end position="226"/>
    </location>
</feature>
<feature type="coiled-coil region" evidence="1">
    <location>
        <begin position="243"/>
        <end position="292"/>
    </location>
</feature>
<keyword evidence="3" id="KW-0812">Transmembrane</keyword>
<keyword evidence="3" id="KW-1133">Transmembrane helix</keyword>
<evidence type="ECO:0000256" key="1">
    <source>
        <dbReference type="SAM" id="Coils"/>
    </source>
</evidence>
<sequence length="625" mass="66953">MAKPPRKAASTLQRDNQPAPQPVAQEPGTLTDVIARMQKQTQAQAEVDSKELTERIEATLMRSLDVQASNNKAAKRQNLKDLKAMRDELKMSKGMGDNQKEYEALFDKLIKQSVETSGIATKVATDLQQGILGKIPTIAGLVNLAGSNNPMIGMGLKLLSSASRNIAEAKRNASSERLQRLSNLKAEALATAEKLKRTKQDTMAPANDGPQVDRGDGRDQNGKFIKEGNATSLKQLDILIGIYERLGGTKEELEKSVAEQKAATRLALQAKAEAAKDRLQALENAKESKSKLIPLAANDDNGGKEKGGLLKHIAGEAIGNMVGRFIPIILGGLAGGLGTIAALFSKGGKFLKVAGKASGVIGLIMAAFDFFDGFSNAASILGKENPSFIDKVMSGFIAVWKGIAGIADTVAGLFGFDTNLAGMVEKGLATLYNNYMSGFYNAMADFITNGIKQIVAFGVSSVGLITEFFDGKKQVFKDLFQAVADFDIGEFMTGVKDGFKKKVEDMFTFVKDSIEDLLVSGIGSLIESLPEFARTDGMNDIVKRKNDIQTRKQAEKDPGFAKGYEKTSEDMKDEKAKKEAAATAAVVQQNNTNVSNNSSTTIGQPKISVGNPDQTAAQNLMTFGP</sequence>
<feature type="transmembrane region" description="Helical" evidence="3">
    <location>
        <begin position="357"/>
        <end position="381"/>
    </location>
</feature>
<feature type="transmembrane region" description="Helical" evidence="3">
    <location>
        <begin position="393"/>
        <end position="416"/>
    </location>
</feature>
<gene>
    <name evidence="4" type="ORF">Cygsa01_00158</name>
</gene>
<keyword evidence="3" id="KW-0472">Membrane</keyword>